<gene>
    <name evidence="3" type="ORF">SE17_20100</name>
</gene>
<protein>
    <recommendedName>
        <fullName evidence="2">AAA+ ATPase domain-containing protein</fullName>
    </recommendedName>
</protein>
<dbReference type="Pfam" id="PF01580">
    <property type="entry name" value="FtsK_SpoIIIE"/>
    <property type="match status" value="1"/>
</dbReference>
<proteinExistence type="predicted"/>
<dbReference type="Proteomes" id="UP000050509">
    <property type="component" value="Unassembled WGS sequence"/>
</dbReference>
<dbReference type="InterPro" id="IPR003593">
    <property type="entry name" value="AAA+_ATPase"/>
</dbReference>
<dbReference type="CDD" id="cd01127">
    <property type="entry name" value="TrwB_TraG_TraD_VirD4"/>
    <property type="match status" value="1"/>
</dbReference>
<keyword evidence="4" id="KW-1185">Reference proteome</keyword>
<dbReference type="GO" id="GO:0005524">
    <property type="term" value="F:ATP binding"/>
    <property type="evidence" value="ECO:0007669"/>
    <property type="project" value="InterPro"/>
</dbReference>
<comment type="caution">
    <text evidence="3">The sequence shown here is derived from an EMBL/GenBank/DDBJ whole genome shotgun (WGS) entry which is preliminary data.</text>
</comment>
<dbReference type="SUPFAM" id="SSF52540">
    <property type="entry name" value="P-loop containing nucleoside triphosphate hydrolases"/>
    <property type="match status" value="1"/>
</dbReference>
<dbReference type="GO" id="GO:0003677">
    <property type="term" value="F:DNA binding"/>
    <property type="evidence" value="ECO:0007669"/>
    <property type="project" value="InterPro"/>
</dbReference>
<sequence>MTTHTEIASLWSRVQLGYQQFDAWRERAGEASARYFRLDEEPAQPQPRQRRHEEPAPVRTLGTVTVLGISKLVKELNTNIDDHPHLVLFGNSGSGKTTLAQLIAGLRTGRLVILDPKRPKGWEGAKWGGLPYVTRATDGSYGPLVAALKAVVAEMDRRYAVMERASTPFEQLSVIFDEARNAITECPELADLYKKVISIGREVGVRLIILSTNDRVKSLGLDGEGDMRDSLRRIHLGKFARDVYPEVARLGKENHLHAVVELEGWTPFDNSKTLELLQRVSLPASKAWDGVRANCQTGTAVVEDEDEDLLAGLLTQTSMAATERPKMAVHTAPDQTSLRGIPGLDAVSAGMPNLSAILGGLSRDERIQALVALGVSANAIVATLGGDRNTVLARVRELRGSEDAR</sequence>
<evidence type="ECO:0000256" key="1">
    <source>
        <dbReference type="SAM" id="MobiDB-lite"/>
    </source>
</evidence>
<dbReference type="SMART" id="SM00382">
    <property type="entry name" value="AAA"/>
    <property type="match status" value="1"/>
</dbReference>
<evidence type="ECO:0000313" key="3">
    <source>
        <dbReference type="EMBL" id="KPV51634.1"/>
    </source>
</evidence>
<evidence type="ECO:0000259" key="2">
    <source>
        <dbReference type="SMART" id="SM00382"/>
    </source>
</evidence>
<reference evidence="3 4" key="1">
    <citation type="submission" date="2015-09" db="EMBL/GenBank/DDBJ databases">
        <title>Draft genome sequence of Kouleothrix aurantiaca JCM 19913.</title>
        <authorList>
            <person name="Hemp J."/>
        </authorList>
    </citation>
    <scope>NUCLEOTIDE SEQUENCE [LARGE SCALE GENOMIC DNA]</scope>
    <source>
        <strain evidence="3 4">COM-B</strain>
    </source>
</reference>
<dbReference type="EMBL" id="LJCR01000836">
    <property type="protein sequence ID" value="KPV51634.1"/>
    <property type="molecule type" value="Genomic_DNA"/>
</dbReference>
<dbReference type="InterPro" id="IPR027417">
    <property type="entry name" value="P-loop_NTPase"/>
</dbReference>
<dbReference type="Gene3D" id="3.40.50.300">
    <property type="entry name" value="P-loop containing nucleotide triphosphate hydrolases"/>
    <property type="match status" value="1"/>
</dbReference>
<name>A0A0P9F572_9CHLR</name>
<feature type="domain" description="AAA+ ATPase" evidence="2">
    <location>
        <begin position="82"/>
        <end position="240"/>
    </location>
</feature>
<accession>A0A0P9F572</accession>
<feature type="region of interest" description="Disordered" evidence="1">
    <location>
        <begin position="35"/>
        <end position="57"/>
    </location>
</feature>
<dbReference type="InterPro" id="IPR002543">
    <property type="entry name" value="FtsK_dom"/>
</dbReference>
<evidence type="ECO:0000313" key="4">
    <source>
        <dbReference type="Proteomes" id="UP000050509"/>
    </source>
</evidence>
<dbReference type="AlphaFoldDB" id="A0A0P9F572"/>
<organism evidence="3 4">
    <name type="scientific">Kouleothrix aurantiaca</name>
    <dbReference type="NCBI Taxonomy" id="186479"/>
    <lineage>
        <taxon>Bacteria</taxon>
        <taxon>Bacillati</taxon>
        <taxon>Chloroflexota</taxon>
        <taxon>Chloroflexia</taxon>
        <taxon>Chloroflexales</taxon>
        <taxon>Roseiflexineae</taxon>
        <taxon>Roseiflexaceae</taxon>
        <taxon>Kouleothrix</taxon>
    </lineage>
</organism>